<dbReference type="Proteomes" id="UP000253250">
    <property type="component" value="Unassembled WGS sequence"/>
</dbReference>
<name>A0A368HBB3_9GAMM</name>
<reference evidence="1 2" key="1">
    <citation type="submission" date="2018-02" db="EMBL/GenBank/DDBJ databases">
        <title>Insights into the biology of acidophilic members of the Acidiferrobacteraceae family derived from comparative genomic analyses.</title>
        <authorList>
            <person name="Issotta F."/>
            <person name="Thyssen C."/>
            <person name="Mena C."/>
            <person name="Moya A."/>
            <person name="Bellenberg S."/>
            <person name="Sproer C."/>
            <person name="Covarrubias P.C."/>
            <person name="Sand W."/>
            <person name="Quatrini R."/>
            <person name="Vera M."/>
        </authorList>
    </citation>
    <scope>NUCLEOTIDE SEQUENCE [LARGE SCALE GENOMIC DNA]</scope>
    <source>
        <strain evidence="2">m-1</strain>
    </source>
</reference>
<keyword evidence="2" id="KW-1185">Reference proteome</keyword>
<evidence type="ECO:0000313" key="1">
    <source>
        <dbReference type="EMBL" id="RCN55734.1"/>
    </source>
</evidence>
<evidence type="ECO:0008006" key="3">
    <source>
        <dbReference type="Google" id="ProtNLM"/>
    </source>
</evidence>
<proteinExistence type="predicted"/>
<comment type="caution">
    <text evidence="1">The sequence shown here is derived from an EMBL/GenBank/DDBJ whole genome shotgun (WGS) entry which is preliminary data.</text>
</comment>
<protein>
    <recommendedName>
        <fullName evidence="3">Exo-alpha-sialidase</fullName>
    </recommendedName>
</protein>
<dbReference type="AlphaFoldDB" id="A0A368HBB3"/>
<evidence type="ECO:0000313" key="2">
    <source>
        <dbReference type="Proteomes" id="UP000253250"/>
    </source>
</evidence>
<accession>A0A368HBB3</accession>
<organism evidence="1 2">
    <name type="scientific">Acidiferrobacter thiooxydans</name>
    <dbReference type="NCBI Taxonomy" id="163359"/>
    <lineage>
        <taxon>Bacteria</taxon>
        <taxon>Pseudomonadati</taxon>
        <taxon>Pseudomonadota</taxon>
        <taxon>Gammaproteobacteria</taxon>
        <taxon>Acidiferrobacterales</taxon>
        <taxon>Acidiferrobacteraceae</taxon>
        <taxon>Acidiferrobacter</taxon>
    </lineage>
</organism>
<sequence>MWNPAIARDGAGDVTAAWVQKTALSVDGFGLATLPIGANRWMPAITVDDKNGGGYPSRPAIVRTQGRIILAWNYQGTRAAHNRLIAAIVRPGPPLAGTLRILSPLAQNFASHPPAMIRDSEGDTFVAWVQQGRAQSSQTIFAAIQPKGTTDWQGPFRVARPARTISGVTLVSGAKGLVYAIWPQRSRRYVSIKAAILHPDGTRDARAETIMRTPASHSLFHVTSAVGSDGRIVVAWGTYDPRFGRNLIMAARHEEKAASWSPPVIISSRRQGNARHPVAAANMEGTILVAWRQHRARGGAIDAAFLPSGHRAWRRPEQVVAPRSEKARPGRPALTTDSAGDFIMAWRQFIGGQTRIDASVRQTTTKRWTPPIMVNDPSIGENTALRDIPSLLKKRLIALYGAPAGPRVSNPVLGGDTRGPVIAVWSQGNSQYTAIYASRYR</sequence>
<dbReference type="EMBL" id="PSYR01000002">
    <property type="protein sequence ID" value="RCN55734.1"/>
    <property type="molecule type" value="Genomic_DNA"/>
</dbReference>
<gene>
    <name evidence="1" type="ORF">C4900_07360</name>
</gene>